<accession>A0A1S8CSC1</accession>
<dbReference type="EMBL" id="MLCN01000033">
    <property type="protein sequence ID" value="ONG38485.1"/>
    <property type="molecule type" value="Genomic_DNA"/>
</dbReference>
<proteinExistence type="predicted"/>
<dbReference type="Proteomes" id="UP000192132">
    <property type="component" value="Unassembled WGS sequence"/>
</dbReference>
<protein>
    <recommendedName>
        <fullName evidence="3">DUF1176 domain-containing protein</fullName>
    </recommendedName>
</protein>
<organism evidence="1 2">
    <name type="scientific">Alkanindiges hydrocarboniclasticus</name>
    <dbReference type="NCBI Taxonomy" id="1907941"/>
    <lineage>
        <taxon>Bacteria</taxon>
        <taxon>Pseudomonadati</taxon>
        <taxon>Pseudomonadota</taxon>
        <taxon>Gammaproteobacteria</taxon>
        <taxon>Moraxellales</taxon>
        <taxon>Moraxellaceae</taxon>
        <taxon>Alkanindiges</taxon>
    </lineage>
</organism>
<sequence length="349" mass="37754">MAYAATGTNINSGKGIHFSHQDWEVACDNTRTCRAAGYQADDSDSFPVSVLFTRKAGAGQNVDGQLKLGSTDYVDGQPTPQSVHLFINSTSYGTVGLDSGLSGTLSALQIQALIAALAGHSVIQFKSGQDTWNLSGQGAAAVFLKMDDVQGRIDTTSALLRKGKKPEASVLPALPMTVVNWVKPVESSALKRLTKSVDLIQLKQEILAQTPKTDDHYCPVIWGEDVYTTANNEPALDIQPLSSHKLLASNLCWRGAYNEGYGYWVINTQKPYQPKLVTSGASDYADGVISGAQKGRGLGDCWSHEEWVWNGQQFIQTDESTTGMCRLVELGGAWDLPTRVAIVKKQVKK</sequence>
<keyword evidence="2" id="KW-1185">Reference proteome</keyword>
<dbReference type="Pfam" id="PF06674">
    <property type="entry name" value="DUF1176"/>
    <property type="match status" value="1"/>
</dbReference>
<dbReference type="InterPro" id="IPR009560">
    <property type="entry name" value="DUF1176"/>
</dbReference>
<dbReference type="AlphaFoldDB" id="A0A1S8CSC1"/>
<evidence type="ECO:0000313" key="1">
    <source>
        <dbReference type="EMBL" id="ONG38485.1"/>
    </source>
</evidence>
<gene>
    <name evidence="1" type="ORF">BKE30_12500</name>
</gene>
<comment type="caution">
    <text evidence="1">The sequence shown here is derived from an EMBL/GenBank/DDBJ whole genome shotgun (WGS) entry which is preliminary data.</text>
</comment>
<evidence type="ECO:0008006" key="3">
    <source>
        <dbReference type="Google" id="ProtNLM"/>
    </source>
</evidence>
<evidence type="ECO:0000313" key="2">
    <source>
        <dbReference type="Proteomes" id="UP000192132"/>
    </source>
</evidence>
<reference evidence="1 2" key="1">
    <citation type="submission" date="2016-10" db="EMBL/GenBank/DDBJ databases">
        <title>Draft Genome sequence of Alkanindiges sp. strain H1.</title>
        <authorList>
            <person name="Subhash Y."/>
            <person name="Lee S."/>
        </authorList>
    </citation>
    <scope>NUCLEOTIDE SEQUENCE [LARGE SCALE GENOMIC DNA]</scope>
    <source>
        <strain evidence="1 2">H1</strain>
    </source>
</reference>
<name>A0A1S8CSC1_9GAMM</name>
<dbReference type="STRING" id="1907941.BKE30_12500"/>